<evidence type="ECO:0000313" key="2">
    <source>
        <dbReference type="Proteomes" id="UP000026941"/>
    </source>
</evidence>
<accession>A0AA87Q582</accession>
<name>A0AA87Q582_RHIRH</name>
<dbReference type="Proteomes" id="UP000026941">
    <property type="component" value="Unassembled WGS sequence"/>
</dbReference>
<gene>
    <name evidence="1" type="ORF">RRH01S_11_03260</name>
</gene>
<dbReference type="AlphaFoldDB" id="A0AA87Q582"/>
<reference evidence="1 2" key="1">
    <citation type="submission" date="2014-05" db="EMBL/GenBank/DDBJ databases">
        <title>Whole genome shotgun sequence of Rhizobium rhizogenes NBRC 13257.</title>
        <authorList>
            <person name="Katano-Makiyama Y."/>
            <person name="Hosoyama A."/>
            <person name="Hashimoto M."/>
            <person name="Hosoyama Y."/>
            <person name="Noguchi M."/>
            <person name="Tsuchikane K."/>
            <person name="Kimura A."/>
            <person name="Ohji S."/>
            <person name="Ichikawa N."/>
            <person name="Yamazoe A."/>
            <person name="Fujita N."/>
        </authorList>
    </citation>
    <scope>NUCLEOTIDE SEQUENCE [LARGE SCALE GENOMIC DNA]</scope>
    <source>
        <strain evidence="1 2">NBRC 13257</strain>
    </source>
</reference>
<organism evidence="1 2">
    <name type="scientific">Rhizobium rhizogenes NBRC 13257</name>
    <dbReference type="NCBI Taxonomy" id="1220581"/>
    <lineage>
        <taxon>Bacteria</taxon>
        <taxon>Pseudomonadati</taxon>
        <taxon>Pseudomonadota</taxon>
        <taxon>Alphaproteobacteria</taxon>
        <taxon>Hyphomicrobiales</taxon>
        <taxon>Rhizobiaceae</taxon>
        <taxon>Rhizobium/Agrobacterium group</taxon>
        <taxon>Rhizobium</taxon>
    </lineage>
</organism>
<evidence type="ECO:0000313" key="1">
    <source>
        <dbReference type="EMBL" id="GAJ95418.1"/>
    </source>
</evidence>
<sequence length="51" mass="5363">MTGTTKKIATKISAGMTPPKPLGLAALDAGALSLATSIYVDMAFLSRLRRR</sequence>
<proteinExistence type="predicted"/>
<comment type="caution">
    <text evidence="1">The sequence shown here is derived from an EMBL/GenBank/DDBJ whole genome shotgun (WGS) entry which is preliminary data.</text>
</comment>
<dbReference type="EMBL" id="BAYX01000011">
    <property type="protein sequence ID" value="GAJ95418.1"/>
    <property type="molecule type" value="Genomic_DNA"/>
</dbReference>
<protein>
    <submittedName>
        <fullName evidence="1">Not assigned</fullName>
    </submittedName>
</protein>